<dbReference type="FunFam" id="3.40.1170.60:FF:000003">
    <property type="entry name" value="DNA polymerase eta"/>
    <property type="match status" value="1"/>
</dbReference>
<keyword evidence="4" id="KW-0479">Metal-binding</keyword>
<dbReference type="GO" id="GO:0046872">
    <property type="term" value="F:metal ion binding"/>
    <property type="evidence" value="ECO:0007669"/>
    <property type="project" value="UniProtKB-KW"/>
</dbReference>
<dbReference type="SUPFAM" id="SSF56672">
    <property type="entry name" value="DNA/RNA polymerases"/>
    <property type="match status" value="1"/>
</dbReference>
<proteinExistence type="predicted"/>
<dbReference type="SUPFAM" id="SSF100879">
    <property type="entry name" value="Lesion bypass DNA polymerase (Y-family), little finger domain"/>
    <property type="match status" value="1"/>
</dbReference>
<organism evidence="12">
    <name type="scientific">Aplanochytrium stocchinoi</name>
    <dbReference type="NCBI Taxonomy" id="215587"/>
    <lineage>
        <taxon>Eukaryota</taxon>
        <taxon>Sar</taxon>
        <taxon>Stramenopiles</taxon>
        <taxon>Bigyra</taxon>
        <taxon>Labyrinthulomycetes</taxon>
        <taxon>Thraustochytrida</taxon>
        <taxon>Thraustochytriidae</taxon>
        <taxon>Aplanochytrium</taxon>
    </lineage>
</organism>
<dbReference type="InterPro" id="IPR043502">
    <property type="entry name" value="DNA/RNA_pol_sf"/>
</dbReference>
<dbReference type="Pfam" id="PF11799">
    <property type="entry name" value="IMS_C"/>
    <property type="match status" value="1"/>
</dbReference>
<dbReference type="InterPro" id="IPR001126">
    <property type="entry name" value="UmuC"/>
</dbReference>
<evidence type="ECO:0000256" key="2">
    <source>
        <dbReference type="ARBA" id="ARBA00022679"/>
    </source>
</evidence>
<evidence type="ECO:0000256" key="6">
    <source>
        <dbReference type="ARBA" id="ARBA00022842"/>
    </source>
</evidence>
<name>A0A7S3PKV1_9STRA</name>
<evidence type="ECO:0000256" key="1">
    <source>
        <dbReference type="ARBA" id="ARBA00004123"/>
    </source>
</evidence>
<evidence type="ECO:0000256" key="7">
    <source>
        <dbReference type="ARBA" id="ARBA00023204"/>
    </source>
</evidence>
<evidence type="ECO:0000256" key="8">
    <source>
        <dbReference type="ARBA" id="ARBA00023242"/>
    </source>
</evidence>
<accession>A0A7S3PKV1</accession>
<dbReference type="Gene3D" id="3.40.1170.60">
    <property type="match status" value="1"/>
</dbReference>
<sequence>MSHTSKATERARCVVHVDLDCFYVQVERKMNPELLKVPCAVVQYNKFQGGGIIALSYEAKARGVRRSMRGNDARVVCPDIRLVTVPTANEKADLTRYRNAGSSVFEVCARHSDLCERTSIDEAYLDITLQARTLLSNMDEFKRRLRLSGVMIGTESNLADSDEFEKEIFWKDSLQPENNDTQDSLLAAGSVIVAEIRAAVKDKTGYTLSAGISHNKMLSKLVSGKNKPNKQTVLSSTKVEKLLSRLPLRDLNGFGGKLGDKLIDKCSIKYVGDLKKYSLMKLAKMAIGSEIVRINSATWMSQACRGICTETVKSRIAAKSISCGKTFRGPTRLRSIDNVKEYIDKLSIELAERLQNAKQKHRQVAKLITVSYHTGSKTVKRKGQEINLTGNISKSRSCRCPATPNAVNISKAVMQVLEKELDSECIRAGVTCLYIGASKLENVRDEATGIDTLLKKVVSASTATSESDSHLYIQKPKQAAKRRTGIEQMFTRPLTPYEPNKKPNRSLQAATRVSNDGGDIQQKEETKPTIHNLFFRAKSKSTKSNSSIRIQNQLTWNQVDQTVFRELPSELQKEVMSSIRSEMPQQATRRKRFKWSQKP</sequence>
<dbReference type="GO" id="GO:0006281">
    <property type="term" value="P:DNA repair"/>
    <property type="evidence" value="ECO:0007669"/>
    <property type="project" value="UniProtKB-KW"/>
</dbReference>
<evidence type="ECO:0000256" key="3">
    <source>
        <dbReference type="ARBA" id="ARBA00022695"/>
    </source>
</evidence>
<feature type="region of interest" description="Disordered" evidence="10">
    <location>
        <begin position="493"/>
        <end position="522"/>
    </location>
</feature>
<keyword evidence="6" id="KW-0460">Magnesium</keyword>
<keyword evidence="5" id="KW-0227">DNA damage</keyword>
<dbReference type="PROSITE" id="PS50173">
    <property type="entry name" value="UMUC"/>
    <property type="match status" value="1"/>
</dbReference>
<dbReference type="GO" id="GO:0005657">
    <property type="term" value="C:replication fork"/>
    <property type="evidence" value="ECO:0007669"/>
    <property type="project" value="TreeGrafter"/>
</dbReference>
<feature type="compositionally biased region" description="Polar residues" evidence="10">
    <location>
        <begin position="578"/>
        <end position="587"/>
    </location>
</feature>
<dbReference type="InterPro" id="IPR052230">
    <property type="entry name" value="DNA_polymerase_eta"/>
</dbReference>
<evidence type="ECO:0000256" key="10">
    <source>
        <dbReference type="SAM" id="MobiDB-lite"/>
    </source>
</evidence>
<dbReference type="InterPro" id="IPR036775">
    <property type="entry name" value="DNA_pol_Y-fam_lit_finger_sf"/>
</dbReference>
<dbReference type="GO" id="GO:0042276">
    <property type="term" value="P:error-prone translesion synthesis"/>
    <property type="evidence" value="ECO:0007669"/>
    <property type="project" value="TreeGrafter"/>
</dbReference>
<evidence type="ECO:0000256" key="9">
    <source>
        <dbReference type="ARBA" id="ARBA00044975"/>
    </source>
</evidence>
<reference evidence="12" key="1">
    <citation type="submission" date="2021-01" db="EMBL/GenBank/DDBJ databases">
        <authorList>
            <person name="Corre E."/>
            <person name="Pelletier E."/>
            <person name="Niang G."/>
            <person name="Scheremetjew M."/>
            <person name="Finn R."/>
            <person name="Kale V."/>
            <person name="Holt S."/>
            <person name="Cochrane G."/>
            <person name="Meng A."/>
            <person name="Brown T."/>
            <person name="Cohen L."/>
        </authorList>
    </citation>
    <scope>NUCLEOTIDE SEQUENCE</scope>
    <source>
        <strain evidence="12">GSBS06</strain>
    </source>
</reference>
<evidence type="ECO:0000256" key="5">
    <source>
        <dbReference type="ARBA" id="ARBA00022763"/>
    </source>
</evidence>
<dbReference type="AlphaFoldDB" id="A0A7S3PKV1"/>
<comment type="subcellular location">
    <subcellularLocation>
        <location evidence="1">Nucleus</location>
    </subcellularLocation>
</comment>
<gene>
    <name evidence="12" type="ORF">ASTO00021_LOCUS12753</name>
</gene>
<dbReference type="Gene3D" id="6.10.250.1630">
    <property type="match status" value="1"/>
</dbReference>
<dbReference type="GO" id="GO:0035861">
    <property type="term" value="C:site of double-strand break"/>
    <property type="evidence" value="ECO:0007669"/>
    <property type="project" value="TreeGrafter"/>
</dbReference>
<dbReference type="PANTHER" id="PTHR45873">
    <property type="entry name" value="DNA POLYMERASE ETA"/>
    <property type="match status" value="1"/>
</dbReference>
<dbReference type="PANTHER" id="PTHR45873:SF1">
    <property type="entry name" value="DNA POLYMERASE ETA"/>
    <property type="match status" value="1"/>
</dbReference>
<dbReference type="Gene3D" id="3.30.70.270">
    <property type="match status" value="1"/>
</dbReference>
<dbReference type="GO" id="GO:0003684">
    <property type="term" value="F:damaged DNA binding"/>
    <property type="evidence" value="ECO:0007669"/>
    <property type="project" value="InterPro"/>
</dbReference>
<dbReference type="GO" id="GO:0003887">
    <property type="term" value="F:DNA-directed DNA polymerase activity"/>
    <property type="evidence" value="ECO:0007669"/>
    <property type="project" value="TreeGrafter"/>
</dbReference>
<dbReference type="Gene3D" id="1.10.150.20">
    <property type="entry name" value="5' to 3' exonuclease, C-terminal subdomain"/>
    <property type="match status" value="1"/>
</dbReference>
<dbReference type="InterPro" id="IPR017961">
    <property type="entry name" value="DNA_pol_Y-fam_little_finger"/>
</dbReference>
<evidence type="ECO:0000313" key="12">
    <source>
        <dbReference type="EMBL" id="CAE0442643.1"/>
    </source>
</evidence>
<feature type="domain" description="UmuC" evidence="11">
    <location>
        <begin position="14"/>
        <end position="255"/>
    </location>
</feature>
<dbReference type="Pfam" id="PF21704">
    <property type="entry name" value="POLH-Rev1_HhH"/>
    <property type="match status" value="1"/>
</dbReference>
<feature type="compositionally biased region" description="Basic residues" evidence="10">
    <location>
        <begin position="588"/>
        <end position="599"/>
    </location>
</feature>
<keyword evidence="8" id="KW-0539">Nucleus</keyword>
<keyword evidence="2" id="KW-0808">Transferase</keyword>
<dbReference type="Gene3D" id="3.30.1490.100">
    <property type="entry name" value="DNA polymerase, Y-family, little finger domain"/>
    <property type="match status" value="1"/>
</dbReference>
<dbReference type="GO" id="GO:0005634">
    <property type="term" value="C:nucleus"/>
    <property type="evidence" value="ECO:0007669"/>
    <property type="project" value="UniProtKB-SubCell"/>
</dbReference>
<dbReference type="InterPro" id="IPR043128">
    <property type="entry name" value="Rev_trsase/Diguanyl_cyclase"/>
</dbReference>
<keyword evidence="7" id="KW-0234">DNA repair</keyword>
<dbReference type="Pfam" id="PF00817">
    <property type="entry name" value="IMS"/>
    <property type="match status" value="1"/>
</dbReference>
<protein>
    <recommendedName>
        <fullName evidence="9">DNA polymerase eta</fullName>
    </recommendedName>
</protein>
<dbReference type="PIRSF" id="PIRSF036603">
    <property type="entry name" value="DPol_eta"/>
    <property type="match status" value="1"/>
</dbReference>
<evidence type="ECO:0000256" key="4">
    <source>
        <dbReference type="ARBA" id="ARBA00022723"/>
    </source>
</evidence>
<feature type="compositionally biased region" description="Polar residues" evidence="10">
    <location>
        <begin position="505"/>
        <end position="514"/>
    </location>
</feature>
<feature type="region of interest" description="Disordered" evidence="10">
    <location>
        <begin position="576"/>
        <end position="599"/>
    </location>
</feature>
<dbReference type="EMBL" id="HBIN01016750">
    <property type="protein sequence ID" value="CAE0442643.1"/>
    <property type="molecule type" value="Transcribed_RNA"/>
</dbReference>
<evidence type="ECO:0000259" key="11">
    <source>
        <dbReference type="PROSITE" id="PS50173"/>
    </source>
</evidence>
<keyword evidence="3" id="KW-0548">Nucleotidyltransferase</keyword>
<dbReference type="GO" id="GO:0009314">
    <property type="term" value="P:response to radiation"/>
    <property type="evidence" value="ECO:0007669"/>
    <property type="project" value="TreeGrafter"/>
</dbReference>